<dbReference type="Gene3D" id="3.40.50.2300">
    <property type="match status" value="1"/>
</dbReference>
<gene>
    <name evidence="3" type="ORF">EHF33_14215</name>
</gene>
<dbReference type="KEGG" id="dph:EHF33_14215"/>
<dbReference type="AlphaFoldDB" id="A0A3G8YFG1"/>
<dbReference type="GO" id="GO:0000160">
    <property type="term" value="P:phosphorelay signal transduction system"/>
    <property type="evidence" value="ECO:0007669"/>
    <property type="project" value="InterPro"/>
</dbReference>
<sequence>MRRPLQVVLIDDNPAEILLAEESFAAFDHPTTLTGYLTGMSAIEAMQQPDAVLPDVILLDINMPEMTGFEVLNLLKADARLRLIPVVMLATSGEAHDVSAAYALYASSYMMKVPSFAAFVEQMDVFIRYWMTVRVVQRFL</sequence>
<dbReference type="RefSeq" id="WP_124873365.1">
    <property type="nucleotide sequence ID" value="NZ_CP034184.1"/>
</dbReference>
<evidence type="ECO:0000256" key="1">
    <source>
        <dbReference type="PROSITE-ProRule" id="PRU00169"/>
    </source>
</evidence>
<evidence type="ECO:0000259" key="2">
    <source>
        <dbReference type="PROSITE" id="PS50110"/>
    </source>
</evidence>
<dbReference type="SMART" id="SM00448">
    <property type="entry name" value="REC"/>
    <property type="match status" value="1"/>
</dbReference>
<feature type="domain" description="Response regulatory" evidence="2">
    <location>
        <begin position="6"/>
        <end position="127"/>
    </location>
</feature>
<evidence type="ECO:0000313" key="4">
    <source>
        <dbReference type="Proteomes" id="UP000276417"/>
    </source>
</evidence>
<proteinExistence type="predicted"/>
<keyword evidence="1" id="KW-0597">Phosphoprotein</keyword>
<dbReference type="PANTHER" id="PTHR44520:SF2">
    <property type="entry name" value="RESPONSE REGULATOR RCP1"/>
    <property type="match status" value="1"/>
</dbReference>
<dbReference type="InterPro" id="IPR052893">
    <property type="entry name" value="TCS_response_regulator"/>
</dbReference>
<feature type="modified residue" description="4-aspartylphosphate" evidence="1">
    <location>
        <position position="60"/>
    </location>
</feature>
<dbReference type="SUPFAM" id="SSF52172">
    <property type="entry name" value="CheY-like"/>
    <property type="match status" value="1"/>
</dbReference>
<accession>A0A3G8YFG1</accession>
<dbReference type="OrthoDB" id="9785718at2"/>
<keyword evidence="4" id="KW-1185">Reference proteome</keyword>
<dbReference type="CDD" id="cd17557">
    <property type="entry name" value="REC_Rcp-like"/>
    <property type="match status" value="1"/>
</dbReference>
<dbReference type="InterPro" id="IPR001789">
    <property type="entry name" value="Sig_transdc_resp-reg_receiver"/>
</dbReference>
<dbReference type="EMBL" id="CP034184">
    <property type="protein sequence ID" value="AZI44069.1"/>
    <property type="molecule type" value="Genomic_DNA"/>
</dbReference>
<dbReference type="Proteomes" id="UP000276417">
    <property type="component" value="Chromosome 2"/>
</dbReference>
<organism evidence="3 4">
    <name type="scientific">Deinococcus psychrotolerans</name>
    <dbReference type="NCBI Taxonomy" id="2489213"/>
    <lineage>
        <taxon>Bacteria</taxon>
        <taxon>Thermotogati</taxon>
        <taxon>Deinococcota</taxon>
        <taxon>Deinococci</taxon>
        <taxon>Deinococcales</taxon>
        <taxon>Deinococcaceae</taxon>
        <taxon>Deinococcus</taxon>
    </lineage>
</organism>
<evidence type="ECO:0000313" key="3">
    <source>
        <dbReference type="EMBL" id="AZI44069.1"/>
    </source>
</evidence>
<dbReference type="Pfam" id="PF00072">
    <property type="entry name" value="Response_reg"/>
    <property type="match status" value="1"/>
</dbReference>
<reference evidence="3 4" key="1">
    <citation type="submission" date="2018-11" db="EMBL/GenBank/DDBJ databases">
        <title>Deinococcus shelandsis sp. nov., isolated from South Shetland Islands soil of Antarctica.</title>
        <authorList>
            <person name="Tian J."/>
        </authorList>
    </citation>
    <scope>NUCLEOTIDE SEQUENCE [LARGE SCALE GENOMIC DNA]</scope>
    <source>
        <strain evidence="3 4">S14-83T</strain>
    </source>
</reference>
<name>A0A3G8YFG1_9DEIO</name>
<protein>
    <submittedName>
        <fullName evidence="3">Response regulator</fullName>
    </submittedName>
</protein>
<dbReference type="PANTHER" id="PTHR44520">
    <property type="entry name" value="RESPONSE REGULATOR RCP1-RELATED"/>
    <property type="match status" value="1"/>
</dbReference>
<dbReference type="PROSITE" id="PS50110">
    <property type="entry name" value="RESPONSE_REGULATORY"/>
    <property type="match status" value="1"/>
</dbReference>
<dbReference type="InterPro" id="IPR011006">
    <property type="entry name" value="CheY-like_superfamily"/>
</dbReference>